<evidence type="ECO:0000256" key="1">
    <source>
        <dbReference type="SAM" id="MobiDB-lite"/>
    </source>
</evidence>
<dbReference type="Proteomes" id="UP000292957">
    <property type="component" value="Unassembled WGS sequence"/>
</dbReference>
<dbReference type="Proteomes" id="UP000292082">
    <property type="component" value="Unassembled WGS sequence"/>
</dbReference>
<proteinExistence type="predicted"/>
<accession>A0A4Q9Q5I9</accession>
<keyword evidence="4" id="KW-1185">Reference proteome</keyword>
<dbReference type="EMBL" id="ML145093">
    <property type="protein sequence ID" value="TBU62555.1"/>
    <property type="molecule type" value="Genomic_DNA"/>
</dbReference>
<dbReference type="OrthoDB" id="2749210at2759"/>
<organism evidence="3 4">
    <name type="scientific">Dichomitus squalens</name>
    <dbReference type="NCBI Taxonomy" id="114155"/>
    <lineage>
        <taxon>Eukaryota</taxon>
        <taxon>Fungi</taxon>
        <taxon>Dikarya</taxon>
        <taxon>Basidiomycota</taxon>
        <taxon>Agaricomycotina</taxon>
        <taxon>Agaricomycetes</taxon>
        <taxon>Polyporales</taxon>
        <taxon>Polyporaceae</taxon>
        <taxon>Dichomitus</taxon>
    </lineage>
</organism>
<protein>
    <submittedName>
        <fullName evidence="3">Uncharacterized protein</fullName>
    </submittedName>
</protein>
<evidence type="ECO:0000313" key="4">
    <source>
        <dbReference type="Proteomes" id="UP000292082"/>
    </source>
</evidence>
<dbReference type="EMBL" id="ML143410">
    <property type="protein sequence ID" value="TBU29817.1"/>
    <property type="molecule type" value="Genomic_DNA"/>
</dbReference>
<name>A0A4Q9Q5I9_9APHY</name>
<feature type="region of interest" description="Disordered" evidence="1">
    <location>
        <begin position="1"/>
        <end position="20"/>
    </location>
</feature>
<reference evidence="3 4" key="1">
    <citation type="submission" date="2019-01" db="EMBL/GenBank/DDBJ databases">
        <title>Draft genome sequences of three monokaryotic isolates of the white-rot basidiomycete fungus Dichomitus squalens.</title>
        <authorList>
            <consortium name="DOE Joint Genome Institute"/>
            <person name="Lopez S.C."/>
            <person name="Andreopoulos B."/>
            <person name="Pangilinan J."/>
            <person name="Lipzen A."/>
            <person name="Riley R."/>
            <person name="Ahrendt S."/>
            <person name="Ng V."/>
            <person name="Barry K."/>
            <person name="Daum C."/>
            <person name="Grigoriev I.V."/>
            <person name="Hilden K.S."/>
            <person name="Makela M.R."/>
            <person name="de Vries R.P."/>
        </authorList>
    </citation>
    <scope>NUCLEOTIDE SEQUENCE [LARGE SCALE GENOMIC DNA]</scope>
    <source>
        <strain evidence="3 4">CBS 464.89</strain>
        <strain evidence="2">OM18370.1</strain>
    </source>
</reference>
<gene>
    <name evidence="3" type="ORF">BD310DRAFT_810892</name>
    <name evidence="2" type="ORF">BD311DRAFT_660235</name>
</gene>
<sequence>MQEPIIFNDIPTKAEGNRGKRDELTSIESLVPRTAVNSLRQPLPDQAEPQTIEAFLQQISPSMGRHAQVFRDLGIDVPRVPVLAQLDGESYLEFEDALVTGA</sequence>
<dbReference type="AlphaFoldDB" id="A0A4Q9Q5I9"/>
<evidence type="ECO:0000313" key="2">
    <source>
        <dbReference type="EMBL" id="TBU29817.1"/>
    </source>
</evidence>
<evidence type="ECO:0000313" key="3">
    <source>
        <dbReference type="EMBL" id="TBU62555.1"/>
    </source>
</evidence>